<feature type="transmembrane region" description="Helical" evidence="1">
    <location>
        <begin position="153"/>
        <end position="172"/>
    </location>
</feature>
<evidence type="ECO:0000313" key="3">
    <source>
        <dbReference type="EMBL" id="QDP19591.1"/>
    </source>
</evidence>
<reference evidence="3 4" key="1">
    <citation type="submission" date="2019-07" db="EMBL/GenBank/DDBJ databases">
        <title>Sphingomonas AE3 Genome sequencing and assembly.</title>
        <authorList>
            <person name="Kim H."/>
        </authorList>
    </citation>
    <scope>NUCLEOTIDE SEQUENCE [LARGE SCALE GENOMIC DNA]</scope>
    <source>
        <strain evidence="3 4">AE3</strain>
    </source>
</reference>
<dbReference type="AlphaFoldDB" id="A0A516IRT5"/>
<dbReference type="EMBL" id="CP041659">
    <property type="protein sequence ID" value="QDP19591.1"/>
    <property type="molecule type" value="Genomic_DNA"/>
</dbReference>
<keyword evidence="1" id="KW-0472">Membrane</keyword>
<feature type="transmembrane region" description="Helical" evidence="1">
    <location>
        <begin position="179"/>
        <end position="198"/>
    </location>
</feature>
<feature type="domain" description="EamA" evidence="2">
    <location>
        <begin position="207"/>
        <end position="338"/>
    </location>
</feature>
<evidence type="ECO:0000256" key="1">
    <source>
        <dbReference type="SAM" id="Phobius"/>
    </source>
</evidence>
<dbReference type="PANTHER" id="PTHR22911">
    <property type="entry name" value="ACYL-MALONYL CONDENSING ENZYME-RELATED"/>
    <property type="match status" value="1"/>
</dbReference>
<feature type="transmembrane region" description="Helical" evidence="1">
    <location>
        <begin position="238"/>
        <end position="257"/>
    </location>
</feature>
<protein>
    <submittedName>
        <fullName evidence="3">DMT family transporter</fullName>
    </submittedName>
</protein>
<feature type="transmembrane region" description="Helical" evidence="1">
    <location>
        <begin position="210"/>
        <end position="226"/>
    </location>
</feature>
<dbReference type="InterPro" id="IPR000620">
    <property type="entry name" value="EamA_dom"/>
</dbReference>
<name>A0A516IRT5_9SPHN</name>
<dbReference type="GO" id="GO:0016020">
    <property type="term" value="C:membrane"/>
    <property type="evidence" value="ECO:0007669"/>
    <property type="project" value="InterPro"/>
</dbReference>
<dbReference type="SUPFAM" id="SSF103481">
    <property type="entry name" value="Multidrug resistance efflux transporter EmrE"/>
    <property type="match status" value="2"/>
</dbReference>
<keyword evidence="1" id="KW-0812">Transmembrane</keyword>
<sequence>MRTSLLSRPRRNCAANSCILKPAQGSFPGFSISQPYRLSCCLSLPRAGKCAYGQLVAQQKPTSLAFIALLVGNVALATGPFLVRNSGVGPVAAGFWRLALALPFLWAIAWMFRQPVQWPKRTVTLAIAGAAFFFAADLAAWHAGILLTKLGNATLFGNISSFFFAAWGLWLVRKWPSVLQAAALTLAAAGCGLLMWGSAELSAANLRGDLLAVLAGLLYTGYLILVERTRGGLQPMPLLFIASLFGAAMLLPAALAAGEQILPDNWTALVALAVCSQVIGQGLLVYALGHLPPLVIGIAMLTQPALSALLGWLYYGEAFTPRDWSGAAMIVVALVLVRMREGSAPRLRQPVVAPN</sequence>
<organism evidence="3 4">
    <name type="scientific">Sphingomonas xanthus</name>
    <dbReference type="NCBI Taxonomy" id="2594473"/>
    <lineage>
        <taxon>Bacteria</taxon>
        <taxon>Pseudomonadati</taxon>
        <taxon>Pseudomonadota</taxon>
        <taxon>Alphaproteobacteria</taxon>
        <taxon>Sphingomonadales</taxon>
        <taxon>Sphingomonadaceae</taxon>
        <taxon>Sphingomonas</taxon>
    </lineage>
</organism>
<dbReference type="Gene3D" id="1.10.3730.20">
    <property type="match status" value="1"/>
</dbReference>
<proteinExistence type="predicted"/>
<evidence type="ECO:0000313" key="4">
    <source>
        <dbReference type="Proteomes" id="UP000321857"/>
    </source>
</evidence>
<gene>
    <name evidence="3" type="ORF">FMM02_06220</name>
</gene>
<accession>A0A516IRT5</accession>
<dbReference type="InterPro" id="IPR037185">
    <property type="entry name" value="EmrE-like"/>
</dbReference>
<dbReference type="Proteomes" id="UP000321857">
    <property type="component" value="Chromosome"/>
</dbReference>
<keyword evidence="1" id="KW-1133">Transmembrane helix</keyword>
<evidence type="ECO:0000259" key="2">
    <source>
        <dbReference type="Pfam" id="PF00892"/>
    </source>
</evidence>
<keyword evidence="4" id="KW-1185">Reference proteome</keyword>
<dbReference type="Pfam" id="PF00892">
    <property type="entry name" value="EamA"/>
    <property type="match status" value="1"/>
</dbReference>
<feature type="transmembrane region" description="Helical" evidence="1">
    <location>
        <begin position="269"/>
        <end position="287"/>
    </location>
</feature>
<feature type="transmembrane region" description="Helical" evidence="1">
    <location>
        <begin position="294"/>
        <end position="315"/>
    </location>
</feature>
<feature type="transmembrane region" description="Helical" evidence="1">
    <location>
        <begin position="95"/>
        <end position="112"/>
    </location>
</feature>
<dbReference type="PANTHER" id="PTHR22911:SF76">
    <property type="entry name" value="EAMA DOMAIN-CONTAINING PROTEIN"/>
    <property type="match status" value="1"/>
</dbReference>
<dbReference type="OrthoDB" id="8770617at2"/>
<feature type="transmembrane region" description="Helical" evidence="1">
    <location>
        <begin position="64"/>
        <end position="83"/>
    </location>
</feature>
<feature type="transmembrane region" description="Helical" evidence="1">
    <location>
        <begin position="124"/>
        <end position="147"/>
    </location>
</feature>
<dbReference type="KEGG" id="sxa:FMM02_06220"/>